<reference evidence="1" key="1">
    <citation type="submission" date="2018-05" db="EMBL/GenBank/DDBJ databases">
        <authorList>
            <person name="Lanie J.A."/>
            <person name="Ng W.-L."/>
            <person name="Kazmierczak K.M."/>
            <person name="Andrzejewski T.M."/>
            <person name="Davidsen T.M."/>
            <person name="Wayne K.J."/>
            <person name="Tettelin H."/>
            <person name="Glass J.I."/>
            <person name="Rusch D."/>
            <person name="Podicherti R."/>
            <person name="Tsui H.-C.T."/>
            <person name="Winkler M.E."/>
        </authorList>
    </citation>
    <scope>NUCLEOTIDE SEQUENCE</scope>
</reference>
<name>A0A381ZXV5_9ZZZZ</name>
<dbReference type="AlphaFoldDB" id="A0A381ZXV5"/>
<accession>A0A381ZXV5</accession>
<organism evidence="1">
    <name type="scientific">marine metagenome</name>
    <dbReference type="NCBI Taxonomy" id="408172"/>
    <lineage>
        <taxon>unclassified sequences</taxon>
        <taxon>metagenomes</taxon>
        <taxon>ecological metagenomes</taxon>
    </lineage>
</organism>
<gene>
    <name evidence="1" type="ORF">METZ01_LOCUS146999</name>
</gene>
<proteinExistence type="predicted"/>
<protein>
    <submittedName>
        <fullName evidence="1">Uncharacterized protein</fullName>
    </submittedName>
</protein>
<sequence>MKEVRIPDLVVLLNVNLNKKNNKRATNSDDVTGTNVSKNHTSCLFRL</sequence>
<dbReference type="EMBL" id="UINC01023122">
    <property type="protein sequence ID" value="SVA94145.1"/>
    <property type="molecule type" value="Genomic_DNA"/>
</dbReference>
<evidence type="ECO:0000313" key="1">
    <source>
        <dbReference type="EMBL" id="SVA94145.1"/>
    </source>
</evidence>